<dbReference type="PANTHER" id="PTHR10094:SF25">
    <property type="entry name" value="SCP2 STEROL-BINDING DOMAIN-CONTAINING PROTEIN 1"/>
    <property type="match status" value="1"/>
</dbReference>
<dbReference type="InterPro" id="IPR036527">
    <property type="entry name" value="SCP2_sterol-bd_dom_sf"/>
</dbReference>
<evidence type="ECO:0000313" key="2">
    <source>
        <dbReference type="EMBL" id="PQD95115.1"/>
    </source>
</evidence>
<dbReference type="EMBL" id="PKOZ01000005">
    <property type="protein sequence ID" value="PQD95115.1"/>
    <property type="molecule type" value="Genomic_DNA"/>
</dbReference>
<dbReference type="InterPro" id="IPR003033">
    <property type="entry name" value="SCP2_sterol-bd_dom"/>
</dbReference>
<dbReference type="SUPFAM" id="SSF55718">
    <property type="entry name" value="SCP-like"/>
    <property type="match status" value="1"/>
</dbReference>
<feature type="domain" description="SCP2" evidence="1">
    <location>
        <begin position="16"/>
        <end position="113"/>
    </location>
</feature>
<dbReference type="AlphaFoldDB" id="A0A2S7MZE9"/>
<proteinExistence type="predicted"/>
<accession>A0A2S7MZE9</accession>
<dbReference type="GO" id="GO:0005829">
    <property type="term" value="C:cytosol"/>
    <property type="evidence" value="ECO:0007669"/>
    <property type="project" value="TreeGrafter"/>
</dbReference>
<dbReference type="OrthoDB" id="9804656at2"/>
<evidence type="ECO:0000313" key="3">
    <source>
        <dbReference type="Proteomes" id="UP000239663"/>
    </source>
</evidence>
<sequence length="121" mass="13225">MGKAIEDYTLSESFAKIEEALNANPGPIEGITTRYQFTITGAEEGVYQLNLQNGKAEVAEGEEIPADCTLIMSVDNFRQFLLGKLNGTVAFMSGKLKIKGDIGKAIKLEGILKQYNVQDHL</sequence>
<dbReference type="RefSeq" id="WP_104849375.1">
    <property type="nucleotide sequence ID" value="NZ_PKOZ01000005.1"/>
</dbReference>
<dbReference type="Proteomes" id="UP000239663">
    <property type="component" value="Unassembled WGS sequence"/>
</dbReference>
<organism evidence="2 3">
    <name type="scientific">Pradoshia eiseniae</name>
    <dbReference type="NCBI Taxonomy" id="2064768"/>
    <lineage>
        <taxon>Bacteria</taxon>
        <taxon>Bacillati</taxon>
        <taxon>Bacillota</taxon>
        <taxon>Bacilli</taxon>
        <taxon>Bacillales</taxon>
        <taxon>Bacillaceae</taxon>
        <taxon>Pradoshia</taxon>
    </lineage>
</organism>
<reference evidence="2 3" key="1">
    <citation type="submission" date="2017-12" db="EMBL/GenBank/DDBJ databases">
        <title>Taxonomic description and draft genome of Pradoshia cofamensis Gen. nov., sp. nov., a thermotolerant bacillale isolated from anterior gut of earthworm Eisenia fetida.</title>
        <authorList>
            <person name="Saha T."/>
            <person name="Chakraborty R."/>
        </authorList>
    </citation>
    <scope>NUCLEOTIDE SEQUENCE [LARGE SCALE GENOMIC DNA]</scope>
    <source>
        <strain evidence="2 3">EAG3</strain>
    </source>
</reference>
<protein>
    <submittedName>
        <fullName evidence="2">Sterol-binding protein</fullName>
    </submittedName>
</protein>
<dbReference type="Pfam" id="PF02036">
    <property type="entry name" value="SCP2"/>
    <property type="match status" value="1"/>
</dbReference>
<keyword evidence="3" id="KW-1185">Reference proteome</keyword>
<name>A0A2S7MZE9_9BACI</name>
<evidence type="ECO:0000259" key="1">
    <source>
        <dbReference type="Pfam" id="PF02036"/>
    </source>
</evidence>
<dbReference type="PANTHER" id="PTHR10094">
    <property type="entry name" value="STEROL CARRIER PROTEIN 2 SCP-2 FAMILY PROTEIN"/>
    <property type="match status" value="1"/>
</dbReference>
<dbReference type="Gene3D" id="3.30.1050.10">
    <property type="entry name" value="SCP2 sterol-binding domain"/>
    <property type="match status" value="1"/>
</dbReference>
<comment type="caution">
    <text evidence="2">The sequence shown here is derived from an EMBL/GenBank/DDBJ whole genome shotgun (WGS) entry which is preliminary data.</text>
</comment>
<gene>
    <name evidence="2" type="ORF">CYL18_10030</name>
</gene>